<protein>
    <submittedName>
        <fullName evidence="4">Carboxypeptidase regulatory-like domain-containing protein</fullName>
    </submittedName>
</protein>
<evidence type="ECO:0000256" key="2">
    <source>
        <dbReference type="SAM" id="Phobius"/>
    </source>
</evidence>
<proteinExistence type="predicted"/>
<keyword evidence="4" id="KW-0378">Hydrolase</keyword>
<evidence type="ECO:0000256" key="1">
    <source>
        <dbReference type="SAM" id="MobiDB-lite"/>
    </source>
</evidence>
<feature type="compositionally biased region" description="Low complexity" evidence="1">
    <location>
        <begin position="704"/>
        <end position="727"/>
    </location>
</feature>
<dbReference type="EMBL" id="FMCW01000019">
    <property type="protein sequence ID" value="SCF00797.1"/>
    <property type="molecule type" value="Genomic_DNA"/>
</dbReference>
<feature type="compositionally biased region" description="Gly residues" evidence="1">
    <location>
        <begin position="471"/>
        <end position="532"/>
    </location>
</feature>
<evidence type="ECO:0000313" key="4">
    <source>
        <dbReference type="EMBL" id="SCF00797.1"/>
    </source>
</evidence>
<dbReference type="GO" id="GO:0004180">
    <property type="term" value="F:carboxypeptidase activity"/>
    <property type="evidence" value="ECO:0007669"/>
    <property type="project" value="UniProtKB-KW"/>
</dbReference>
<keyword evidence="2" id="KW-1133">Transmembrane helix</keyword>
<keyword evidence="4" id="KW-0645">Protease</keyword>
<name>A0A1C4WX02_9ACTN</name>
<feature type="compositionally biased region" description="Low complexity" evidence="1">
    <location>
        <begin position="225"/>
        <end position="238"/>
    </location>
</feature>
<feature type="compositionally biased region" description="Low complexity" evidence="1">
    <location>
        <begin position="595"/>
        <end position="605"/>
    </location>
</feature>
<feature type="compositionally biased region" description="Gly residues" evidence="1">
    <location>
        <begin position="556"/>
        <end position="570"/>
    </location>
</feature>
<feature type="compositionally biased region" description="Gly residues" evidence="1">
    <location>
        <begin position="619"/>
        <end position="655"/>
    </location>
</feature>
<gene>
    <name evidence="4" type="ORF">GA0070558_11975</name>
</gene>
<accession>A0A1C4WX02</accession>
<feature type="compositionally biased region" description="Gly residues" evidence="1">
    <location>
        <begin position="381"/>
        <end position="398"/>
    </location>
</feature>
<evidence type="ECO:0000256" key="3">
    <source>
        <dbReference type="SAM" id="SignalP"/>
    </source>
</evidence>
<feature type="compositionally biased region" description="Acidic residues" evidence="1">
    <location>
        <begin position="239"/>
        <end position="253"/>
    </location>
</feature>
<feature type="region of interest" description="Disordered" evidence="1">
    <location>
        <begin position="370"/>
        <end position="398"/>
    </location>
</feature>
<keyword evidence="3" id="KW-0732">Signal</keyword>
<keyword evidence="2" id="KW-0472">Membrane</keyword>
<feature type="compositionally biased region" description="Basic and acidic residues" evidence="1">
    <location>
        <begin position="741"/>
        <end position="751"/>
    </location>
</feature>
<feature type="region of interest" description="Disordered" evidence="1">
    <location>
        <begin position="225"/>
        <end position="266"/>
    </location>
</feature>
<keyword evidence="4" id="KW-0121">Carboxypeptidase</keyword>
<sequence>MALAIGALLAVPATPVLAAEVSVTPGSINLNAGSDATVSVKVTPSNDDASAQISLTGLPAGVSCTGGCGQISFNGQAPRTQLLTIKASDSAPDAGGINVTVQVQPDKSDSTTGSFQLNVKGKTAPTTPAQTQTVKSVSGKVVAAANGEAVPNAIVMLQDSTGAKFETTSNGSGNFSFTGSTDKPIVPGRLSIGAIQGDVRVTKSFTASAGQSISGQRLSLAIKVEVSPSPSPSASEEPLPSDEATDDATEEPTEAAPGAANNAASTEEDSGMSWLLILLGGLFVAIGVGTIVLLWMKRRENGDDVDDAPKSGAAAAGAIPAARGAYGGADDQTRVVNRVGAGPDPTMVGGTSLSDAPTMMHRPVVDDVPPDPYGAPPAPYGAGGPPQQGGWAGGGYGDEPQTGGYGAAGGYGNAPASGGGYGNAPASGGGYGGAPASGGGYGNPGGGYGADAPASGGGYGNPGGYGAEAPASGGGYGGAPASGGGYGSAPASGGYGSAPASGGGYGSAPASGGGYGTAPASGGGYGNPGGYGAEAAPTSSGGGYGNRDYGAPAGAPAGGYPGQGGGGYGGERYDEPTGRYTGDTASSYPPPAADPYPTSTYQAEQGHGGYGQPEPPQYGGRGGEPTGGYGAAEPTGGGYGGGGYGQHGQQGGGYDAGQQQGGYDQRGGYGAEGYGQQSGYGQQGGYGQEPPQQRGGGYDDRGYDQQPTSYDQQQGGYYGDQAQQQGRGRPDGPTPPQQQDRGGRRLDWLDD</sequence>
<feature type="transmembrane region" description="Helical" evidence="2">
    <location>
        <begin position="274"/>
        <end position="295"/>
    </location>
</feature>
<feature type="compositionally biased region" description="Gly residues" evidence="1">
    <location>
        <begin position="664"/>
        <end position="687"/>
    </location>
</feature>
<organism evidence="4 5">
    <name type="scientific">Micromonospora haikouensis</name>
    <dbReference type="NCBI Taxonomy" id="686309"/>
    <lineage>
        <taxon>Bacteria</taxon>
        <taxon>Bacillati</taxon>
        <taxon>Actinomycetota</taxon>
        <taxon>Actinomycetes</taxon>
        <taxon>Micromonosporales</taxon>
        <taxon>Micromonosporaceae</taxon>
        <taxon>Micromonospora</taxon>
    </lineage>
</organism>
<feature type="region of interest" description="Disordered" evidence="1">
    <location>
        <begin position="471"/>
        <end position="751"/>
    </location>
</feature>
<feature type="chain" id="PRO_5008707381" evidence="3">
    <location>
        <begin position="19"/>
        <end position="751"/>
    </location>
</feature>
<feature type="signal peptide" evidence="3">
    <location>
        <begin position="1"/>
        <end position="18"/>
    </location>
</feature>
<feature type="compositionally biased region" description="Low complexity" evidence="1">
    <location>
        <begin position="254"/>
        <end position="265"/>
    </location>
</feature>
<reference evidence="4 5" key="1">
    <citation type="submission" date="2016-06" db="EMBL/GenBank/DDBJ databases">
        <authorList>
            <person name="Kjaerup R.B."/>
            <person name="Dalgaard T.S."/>
            <person name="Juul-Madsen H.R."/>
        </authorList>
    </citation>
    <scope>NUCLEOTIDE SEQUENCE [LARGE SCALE GENOMIC DNA]</scope>
    <source>
        <strain evidence="4 5">DSM 45626</strain>
    </source>
</reference>
<feature type="compositionally biased region" description="Pro residues" evidence="1">
    <location>
        <begin position="370"/>
        <end position="379"/>
    </location>
</feature>
<dbReference type="Proteomes" id="UP000199375">
    <property type="component" value="Unassembled WGS sequence"/>
</dbReference>
<dbReference type="AlphaFoldDB" id="A0A1C4WX02"/>
<evidence type="ECO:0000313" key="5">
    <source>
        <dbReference type="Proteomes" id="UP000199375"/>
    </source>
</evidence>
<keyword evidence="2" id="KW-0812">Transmembrane</keyword>
<dbReference type="SUPFAM" id="SSF49478">
    <property type="entry name" value="Cna protein B-type domain"/>
    <property type="match status" value="1"/>
</dbReference>